<dbReference type="Pfam" id="PF00583">
    <property type="entry name" value="Acetyltransf_1"/>
    <property type="match status" value="1"/>
</dbReference>
<protein>
    <submittedName>
        <fullName evidence="4">GNAT family N-acetyltransferase</fullName>
        <ecNumber evidence="4">2.3.1.-</ecNumber>
    </submittedName>
</protein>
<dbReference type="Proteomes" id="UP001597227">
    <property type="component" value="Unassembled WGS sequence"/>
</dbReference>
<sequence>MITIKRLYQCTLEDAVVAWNKGFEGYYFDMTTTVDFFTRRLILEGLSPTLSVIAYDDERPVGIILNGIRLINGKKVSWNGGTGVDPEYRRKGVGKKLIDAVLAIYEEEGVEVATLEAVKENAKAISLYEKVGYKIVDELVHLQHTGELSKDAFLSENNDYTYKKGIPIDALQAPFYKALIPWQTQWNNARDGESILAFDEDENVVGYAIFKRLFNEEGTLQSIILFQCEAEPSHLMKEDIVRSLLGMVYKSTSLQVARTAANMSMSNNILRDLLEKEGFNVKAEQVFMIK</sequence>
<evidence type="ECO:0000313" key="5">
    <source>
        <dbReference type="Proteomes" id="UP001597227"/>
    </source>
</evidence>
<keyword evidence="1 4" id="KW-0808">Transferase</keyword>
<accession>A0ABW4MLQ9</accession>
<dbReference type="SUPFAM" id="SSF55729">
    <property type="entry name" value="Acyl-CoA N-acyltransferases (Nat)"/>
    <property type="match status" value="1"/>
</dbReference>
<dbReference type="InterPro" id="IPR016181">
    <property type="entry name" value="Acyl_CoA_acyltransferase"/>
</dbReference>
<dbReference type="PANTHER" id="PTHR43420:SF12">
    <property type="entry name" value="N-ACETYLTRANSFERASE DOMAIN-CONTAINING PROTEIN"/>
    <property type="match status" value="1"/>
</dbReference>
<evidence type="ECO:0000313" key="4">
    <source>
        <dbReference type="EMBL" id="MFD1778313.1"/>
    </source>
</evidence>
<dbReference type="Gene3D" id="3.40.630.30">
    <property type="match status" value="1"/>
</dbReference>
<keyword evidence="2 4" id="KW-0012">Acyltransferase</keyword>
<dbReference type="EC" id="2.3.1.-" evidence="4"/>
<gene>
    <name evidence="4" type="ORF">ACFSFW_06510</name>
</gene>
<dbReference type="InterPro" id="IPR050680">
    <property type="entry name" value="YpeA/RimI_acetyltransf"/>
</dbReference>
<dbReference type="PROSITE" id="PS51186">
    <property type="entry name" value="GNAT"/>
    <property type="match status" value="1"/>
</dbReference>
<dbReference type="InterPro" id="IPR000182">
    <property type="entry name" value="GNAT_dom"/>
</dbReference>
<dbReference type="CDD" id="cd04301">
    <property type="entry name" value="NAT_SF"/>
    <property type="match status" value="1"/>
</dbReference>
<evidence type="ECO:0000256" key="1">
    <source>
        <dbReference type="ARBA" id="ARBA00022679"/>
    </source>
</evidence>
<reference evidence="5" key="1">
    <citation type="journal article" date="2019" name="Int. J. Syst. Evol. Microbiol.">
        <title>The Global Catalogue of Microorganisms (GCM) 10K type strain sequencing project: providing services to taxonomists for standard genome sequencing and annotation.</title>
        <authorList>
            <consortium name="The Broad Institute Genomics Platform"/>
            <consortium name="The Broad Institute Genome Sequencing Center for Infectious Disease"/>
            <person name="Wu L."/>
            <person name="Ma J."/>
        </authorList>
    </citation>
    <scope>NUCLEOTIDE SEQUENCE [LARGE SCALE GENOMIC DNA]</scope>
    <source>
        <strain evidence="5">CCUG 15531</strain>
    </source>
</reference>
<proteinExistence type="predicted"/>
<dbReference type="GO" id="GO:0016746">
    <property type="term" value="F:acyltransferase activity"/>
    <property type="evidence" value="ECO:0007669"/>
    <property type="project" value="UniProtKB-KW"/>
</dbReference>
<dbReference type="RefSeq" id="WP_304212766.1">
    <property type="nucleotide sequence ID" value="NZ_JBHUEK010000008.1"/>
</dbReference>
<evidence type="ECO:0000256" key="2">
    <source>
        <dbReference type="ARBA" id="ARBA00023315"/>
    </source>
</evidence>
<evidence type="ECO:0000259" key="3">
    <source>
        <dbReference type="PROSITE" id="PS51186"/>
    </source>
</evidence>
<organism evidence="4 5">
    <name type="scientific">Fredinandcohnia salidurans</name>
    <dbReference type="NCBI Taxonomy" id="2595041"/>
    <lineage>
        <taxon>Bacteria</taxon>
        <taxon>Bacillati</taxon>
        <taxon>Bacillota</taxon>
        <taxon>Bacilli</taxon>
        <taxon>Bacillales</taxon>
        <taxon>Bacillaceae</taxon>
        <taxon>Fredinandcohnia</taxon>
    </lineage>
</organism>
<feature type="domain" description="N-acetyltransferase" evidence="3">
    <location>
        <begin position="2"/>
        <end position="167"/>
    </location>
</feature>
<dbReference type="PANTHER" id="PTHR43420">
    <property type="entry name" value="ACETYLTRANSFERASE"/>
    <property type="match status" value="1"/>
</dbReference>
<name>A0ABW4MLQ9_9BACI</name>
<keyword evidence="5" id="KW-1185">Reference proteome</keyword>
<dbReference type="EMBL" id="JBHUEK010000008">
    <property type="protein sequence ID" value="MFD1778313.1"/>
    <property type="molecule type" value="Genomic_DNA"/>
</dbReference>
<comment type="caution">
    <text evidence="4">The sequence shown here is derived from an EMBL/GenBank/DDBJ whole genome shotgun (WGS) entry which is preliminary data.</text>
</comment>